<feature type="compositionally biased region" description="Low complexity" evidence="1">
    <location>
        <begin position="27"/>
        <end position="44"/>
    </location>
</feature>
<dbReference type="Proteomes" id="UP001237105">
    <property type="component" value="Unassembled WGS sequence"/>
</dbReference>
<gene>
    <name evidence="2" type="ORF">QIT00_13065</name>
</gene>
<keyword evidence="3" id="KW-1185">Reference proteome</keyword>
<comment type="caution">
    <text evidence="2">The sequence shown here is derived from an EMBL/GenBank/DDBJ whole genome shotgun (WGS) entry which is preliminary data.</text>
</comment>
<protein>
    <submittedName>
        <fullName evidence="2">Uncharacterized protein</fullName>
    </submittedName>
</protein>
<reference evidence="2 3" key="1">
    <citation type="submission" date="2023-05" db="EMBL/GenBank/DDBJ databases">
        <title>Draft genome sequence of Streptomyces sp. B-S-A12 isolated from a cave soil in Thailand.</title>
        <authorList>
            <person name="Chamroensaksri N."/>
            <person name="Muangham S."/>
        </authorList>
    </citation>
    <scope>NUCLEOTIDE SEQUENCE [LARGE SCALE GENOMIC DNA]</scope>
    <source>
        <strain evidence="2 3">B-S-A12</strain>
    </source>
</reference>
<name>A0ABT6SV41_9ACTN</name>
<organism evidence="2 3">
    <name type="scientific">Streptomyces luteolus</name>
    <dbReference type="NCBI Taxonomy" id="3043615"/>
    <lineage>
        <taxon>Bacteria</taxon>
        <taxon>Bacillati</taxon>
        <taxon>Actinomycetota</taxon>
        <taxon>Actinomycetes</taxon>
        <taxon>Kitasatosporales</taxon>
        <taxon>Streptomycetaceae</taxon>
        <taxon>Streptomyces</taxon>
    </lineage>
</organism>
<evidence type="ECO:0000313" key="2">
    <source>
        <dbReference type="EMBL" id="MDI3419475.1"/>
    </source>
</evidence>
<evidence type="ECO:0000256" key="1">
    <source>
        <dbReference type="SAM" id="MobiDB-lite"/>
    </source>
</evidence>
<proteinExistence type="predicted"/>
<sequence>MMPRRVHRDLALAAPSAGERFLDSRTGRTGRTSGTTRTARTTSG</sequence>
<feature type="region of interest" description="Disordered" evidence="1">
    <location>
        <begin position="1"/>
        <end position="44"/>
    </location>
</feature>
<evidence type="ECO:0000313" key="3">
    <source>
        <dbReference type="Proteomes" id="UP001237105"/>
    </source>
</evidence>
<dbReference type="RefSeq" id="WP_282535388.1">
    <property type="nucleotide sequence ID" value="NZ_JASCIS010000011.1"/>
</dbReference>
<accession>A0ABT6SV41</accession>
<dbReference type="EMBL" id="JASCIS010000011">
    <property type="protein sequence ID" value="MDI3419475.1"/>
    <property type="molecule type" value="Genomic_DNA"/>
</dbReference>